<keyword evidence="5" id="KW-1185">Reference proteome</keyword>
<dbReference type="EC" id="3.7.1.12" evidence="4"/>
<reference evidence="4 5" key="1">
    <citation type="journal article" date="2017" name="Genome Announc.">
        <title>Draft Genome Sequence of Romboutsia maritimum sp. nov. Strain CCRI-22766(T), Isolated from Coastal Estuarine Mud.</title>
        <authorList>
            <person name="Maheux A.F."/>
            <person name="Boudreau D.K."/>
            <person name="Berube E."/>
            <person name="Boissinot M."/>
            <person name="Raymond F."/>
            <person name="Brodeur S."/>
            <person name="Corbeil J."/>
            <person name="Brightwell G."/>
            <person name="Broda D."/>
            <person name="Omar R.F."/>
            <person name="Bergeron M.G."/>
        </authorList>
    </citation>
    <scope>NUCLEOTIDE SEQUENCE [LARGE SCALE GENOMIC DNA]</scope>
    <source>
        <strain evidence="4 5">CCRI-22766</strain>
    </source>
</reference>
<organism evidence="4 5">
    <name type="scientific">Romboutsia maritimum</name>
    <dbReference type="NCBI Taxonomy" id="2020948"/>
    <lineage>
        <taxon>Bacteria</taxon>
        <taxon>Bacillati</taxon>
        <taxon>Bacillota</taxon>
        <taxon>Clostridia</taxon>
        <taxon>Peptostreptococcales</taxon>
        <taxon>Peptostreptococcaceae</taxon>
        <taxon>Romboutsia</taxon>
    </lineage>
</organism>
<gene>
    <name evidence="4" type="primary">cbiG</name>
    <name evidence="4" type="ORF">CHF27_011610</name>
</gene>
<dbReference type="SUPFAM" id="SSF159672">
    <property type="entry name" value="CbiG N-terminal domain-like"/>
    <property type="match status" value="1"/>
</dbReference>
<sequence>MNIDSNIAIVCITENGKKLACKIKSLLSDGDIYFIKNKIDIISDNNNKNIIKIKENETDIYKVHKRLKFFIEDIFDKYDYIVFIMATGIVVRTIAPLVNNKFSDPAILVTDEKGTNIISLLSGHMGGANEMTLRISKLLSSNPVITTATDVNKKSSLDMIAKKLNGHIENFRDNVKNINSMLVNNGQVGLYIDGNYNIDIRGFILLDNNITLKQHCIENIEKLDQIVVVTNKRKIINDSKIIKVVPKDIVIGIGCRKNIDSKLLKDSLEDFMNVNDIDINAIKEIGSIEIKKDEQAIINLSKYLGVPFKVISVEDISKVDHLFEKSEWVKKNVGVYSVAEPVAHILSHNNLIIEKQKYKGITFSVGRLKI</sequence>
<dbReference type="GO" id="GO:0043779">
    <property type="term" value="F:cobalt-precorrin-5A acetaldehyde-lyase activity"/>
    <property type="evidence" value="ECO:0007669"/>
    <property type="project" value="UniProtKB-EC"/>
</dbReference>
<dbReference type="PANTHER" id="PTHR37477:SF1">
    <property type="entry name" value="COBALT-PRECORRIN-5A HYDROLASE"/>
    <property type="match status" value="1"/>
</dbReference>
<dbReference type="GO" id="GO:0009236">
    <property type="term" value="P:cobalamin biosynthetic process"/>
    <property type="evidence" value="ECO:0007669"/>
    <property type="project" value="InterPro"/>
</dbReference>
<dbReference type="RefSeq" id="WP_095406017.1">
    <property type="nucleotide sequence ID" value="NZ_NOJZ02000027.1"/>
</dbReference>
<dbReference type="SUPFAM" id="SSF159664">
    <property type="entry name" value="CobE/GbiG C-terminal domain-like"/>
    <property type="match status" value="1"/>
</dbReference>
<dbReference type="InterPro" id="IPR038029">
    <property type="entry name" value="GbiG_N_sf"/>
</dbReference>
<dbReference type="AlphaFoldDB" id="A0A371IQJ9"/>
<dbReference type="InterPro" id="IPR021745">
    <property type="entry name" value="CbiG_mid"/>
</dbReference>
<evidence type="ECO:0000259" key="2">
    <source>
        <dbReference type="Pfam" id="PF11760"/>
    </source>
</evidence>
<dbReference type="NCBIfam" id="NF004466">
    <property type="entry name" value="PRK05788.1-4"/>
    <property type="match status" value="1"/>
</dbReference>
<dbReference type="Pfam" id="PF11761">
    <property type="entry name" value="CbiG_mid"/>
    <property type="match status" value="1"/>
</dbReference>
<dbReference type="EMBL" id="NOJZ02000027">
    <property type="protein sequence ID" value="RDY22769.1"/>
    <property type="molecule type" value="Genomic_DNA"/>
</dbReference>
<evidence type="ECO:0000259" key="3">
    <source>
        <dbReference type="Pfam" id="PF11761"/>
    </source>
</evidence>
<name>A0A371IQJ9_9FIRM</name>
<dbReference type="Gene3D" id="3.30.420.180">
    <property type="entry name" value="CobE/GbiG C-terminal domain"/>
    <property type="match status" value="1"/>
</dbReference>
<proteinExistence type="predicted"/>
<dbReference type="InterPro" id="IPR052553">
    <property type="entry name" value="CbiG_hydrolase"/>
</dbReference>
<keyword evidence="4" id="KW-0378">Hydrolase</keyword>
<accession>A0A371IQJ9</accession>
<dbReference type="Pfam" id="PF11760">
    <property type="entry name" value="CbiG_N"/>
    <property type="match status" value="1"/>
</dbReference>
<protein>
    <submittedName>
        <fullName evidence="4">Cobalt-precorrin 5A hydrolase</fullName>
        <ecNumber evidence="4">3.7.1.12</ecNumber>
    </submittedName>
</protein>
<feature type="domain" description="Cobalamin biosynthesis central region" evidence="3">
    <location>
        <begin position="156"/>
        <end position="232"/>
    </location>
</feature>
<dbReference type="OrthoDB" id="9781023at2"/>
<dbReference type="Proteomes" id="UP000243494">
    <property type="component" value="Unassembled WGS sequence"/>
</dbReference>
<evidence type="ECO:0000259" key="1">
    <source>
        <dbReference type="Pfam" id="PF01890"/>
    </source>
</evidence>
<dbReference type="PANTHER" id="PTHR37477">
    <property type="entry name" value="COBALT-PRECORRIN-5A HYDROLASE"/>
    <property type="match status" value="1"/>
</dbReference>
<feature type="domain" description="CobE/GbiG C-terminal" evidence="1">
    <location>
        <begin position="249"/>
        <end position="365"/>
    </location>
</feature>
<dbReference type="Pfam" id="PF01890">
    <property type="entry name" value="CbiG_C"/>
    <property type="match status" value="1"/>
</dbReference>
<dbReference type="InterPro" id="IPR002750">
    <property type="entry name" value="CobE/GbiG_C"/>
</dbReference>
<dbReference type="InterPro" id="IPR021744">
    <property type="entry name" value="CbiG_N"/>
</dbReference>
<feature type="domain" description="Cobalamin synthesis G N-terminal" evidence="2">
    <location>
        <begin position="71"/>
        <end position="150"/>
    </location>
</feature>
<comment type="caution">
    <text evidence="4">The sequence shown here is derived from an EMBL/GenBank/DDBJ whole genome shotgun (WGS) entry which is preliminary data.</text>
</comment>
<dbReference type="Gene3D" id="3.40.50.11220">
    <property type="match status" value="1"/>
</dbReference>
<evidence type="ECO:0000313" key="4">
    <source>
        <dbReference type="EMBL" id="RDY22769.1"/>
    </source>
</evidence>
<dbReference type="InterPro" id="IPR036518">
    <property type="entry name" value="CobE/GbiG_C_sf"/>
</dbReference>
<evidence type="ECO:0000313" key="5">
    <source>
        <dbReference type="Proteomes" id="UP000243494"/>
    </source>
</evidence>